<comment type="caution">
    <text evidence="1">The sequence shown here is derived from an EMBL/GenBank/DDBJ whole genome shotgun (WGS) entry which is preliminary data.</text>
</comment>
<evidence type="ECO:0000313" key="1">
    <source>
        <dbReference type="EMBL" id="OGG54202.1"/>
    </source>
</evidence>
<proteinExistence type="predicted"/>
<protein>
    <recommendedName>
        <fullName evidence="3">mRNA-degrading endonuclease</fullName>
    </recommendedName>
</protein>
<dbReference type="GO" id="GO:0006402">
    <property type="term" value="P:mRNA catabolic process"/>
    <property type="evidence" value="ECO:0007669"/>
    <property type="project" value="TreeGrafter"/>
</dbReference>
<dbReference type="PANTHER" id="PTHR33988">
    <property type="entry name" value="ENDORIBONUCLEASE MAZF-RELATED"/>
    <property type="match status" value="1"/>
</dbReference>
<accession>A0A1F6CZD3</accession>
<dbReference type="InterPro" id="IPR011067">
    <property type="entry name" value="Plasmid_toxin/cell-grow_inhib"/>
</dbReference>
<gene>
    <name evidence="1" type="ORF">A2851_00870</name>
</gene>
<dbReference type="EMBL" id="MFKT01000001">
    <property type="protein sequence ID" value="OGG54202.1"/>
    <property type="molecule type" value="Genomic_DNA"/>
</dbReference>
<dbReference type="Gene3D" id="2.30.30.110">
    <property type="match status" value="1"/>
</dbReference>
<evidence type="ECO:0008006" key="3">
    <source>
        <dbReference type="Google" id="ProtNLM"/>
    </source>
</evidence>
<dbReference type="GO" id="GO:0003677">
    <property type="term" value="F:DNA binding"/>
    <property type="evidence" value="ECO:0007669"/>
    <property type="project" value="InterPro"/>
</dbReference>
<sequence length="117" mass="12999">MVKEGSPRYVPNRGDIIWIQFSQRRGHEQGGRRPAIILSSKQFSERTSFIFCCPITSKVKGYVFEVPIAAGRIRGAVLADQAYTFDWQARRPTYAARAPEAVVSKVGELISILAQGA</sequence>
<name>A0A1F6CZD3_9BACT</name>
<dbReference type="SUPFAM" id="SSF50118">
    <property type="entry name" value="Cell growth inhibitor/plasmid maintenance toxic component"/>
    <property type="match status" value="1"/>
</dbReference>
<dbReference type="Proteomes" id="UP000176863">
    <property type="component" value="Unassembled WGS sequence"/>
</dbReference>
<dbReference type="AlphaFoldDB" id="A0A1F6CZD3"/>
<organism evidence="1 2">
    <name type="scientific">Candidatus Kaiserbacteria bacterium RIFCSPHIGHO2_01_FULL_53_29</name>
    <dbReference type="NCBI Taxonomy" id="1798480"/>
    <lineage>
        <taxon>Bacteria</taxon>
        <taxon>Candidatus Kaiseribacteriota</taxon>
    </lineage>
</organism>
<dbReference type="GO" id="GO:0004521">
    <property type="term" value="F:RNA endonuclease activity"/>
    <property type="evidence" value="ECO:0007669"/>
    <property type="project" value="TreeGrafter"/>
</dbReference>
<dbReference type="STRING" id="1798480.A2851_00870"/>
<dbReference type="PANTHER" id="PTHR33988:SF3">
    <property type="entry name" value="ENDORIBONUCLEASE TOXIN CHPB-RELATED"/>
    <property type="match status" value="1"/>
</dbReference>
<dbReference type="GO" id="GO:0016075">
    <property type="term" value="P:rRNA catabolic process"/>
    <property type="evidence" value="ECO:0007669"/>
    <property type="project" value="TreeGrafter"/>
</dbReference>
<evidence type="ECO:0000313" key="2">
    <source>
        <dbReference type="Proteomes" id="UP000176863"/>
    </source>
</evidence>
<dbReference type="InterPro" id="IPR003477">
    <property type="entry name" value="PemK-like"/>
</dbReference>
<dbReference type="Pfam" id="PF02452">
    <property type="entry name" value="PemK_toxin"/>
    <property type="match status" value="1"/>
</dbReference>
<reference evidence="1 2" key="1">
    <citation type="journal article" date="2016" name="Nat. Commun.">
        <title>Thousands of microbial genomes shed light on interconnected biogeochemical processes in an aquifer system.</title>
        <authorList>
            <person name="Anantharaman K."/>
            <person name="Brown C.T."/>
            <person name="Hug L.A."/>
            <person name="Sharon I."/>
            <person name="Castelle C.J."/>
            <person name="Probst A.J."/>
            <person name="Thomas B.C."/>
            <person name="Singh A."/>
            <person name="Wilkins M.J."/>
            <person name="Karaoz U."/>
            <person name="Brodie E.L."/>
            <person name="Williams K.H."/>
            <person name="Hubbard S.S."/>
            <person name="Banfield J.F."/>
        </authorList>
    </citation>
    <scope>NUCLEOTIDE SEQUENCE [LARGE SCALE GENOMIC DNA]</scope>
</reference>